<protein>
    <submittedName>
        <fullName evidence="1 3">Uncharacterized protein</fullName>
    </submittedName>
</protein>
<evidence type="ECO:0000313" key="1">
    <source>
        <dbReference type="EMBL" id="VDO14258.1"/>
    </source>
</evidence>
<evidence type="ECO:0000313" key="3">
    <source>
        <dbReference type="WBParaSite" id="HPLM_0000234601-mRNA-1"/>
    </source>
</evidence>
<name>A0A0N4VYH5_HAEPC</name>
<dbReference type="WBParaSite" id="HPLM_0000234601-mRNA-1">
    <property type="protein sequence ID" value="HPLM_0000234601-mRNA-1"/>
    <property type="gene ID" value="HPLM_0000234601"/>
</dbReference>
<reference evidence="1 2" key="2">
    <citation type="submission" date="2018-11" db="EMBL/GenBank/DDBJ databases">
        <authorList>
            <consortium name="Pathogen Informatics"/>
        </authorList>
    </citation>
    <scope>NUCLEOTIDE SEQUENCE [LARGE SCALE GENOMIC DNA]</scope>
    <source>
        <strain evidence="1 2">MHpl1</strain>
    </source>
</reference>
<proteinExistence type="predicted"/>
<accession>A0A0N4VYH5</accession>
<dbReference type="Proteomes" id="UP000268014">
    <property type="component" value="Unassembled WGS sequence"/>
</dbReference>
<organism evidence="3">
    <name type="scientific">Haemonchus placei</name>
    <name type="common">Barber's pole worm</name>
    <dbReference type="NCBI Taxonomy" id="6290"/>
    <lineage>
        <taxon>Eukaryota</taxon>
        <taxon>Metazoa</taxon>
        <taxon>Ecdysozoa</taxon>
        <taxon>Nematoda</taxon>
        <taxon>Chromadorea</taxon>
        <taxon>Rhabditida</taxon>
        <taxon>Rhabditina</taxon>
        <taxon>Rhabditomorpha</taxon>
        <taxon>Strongyloidea</taxon>
        <taxon>Trichostrongylidae</taxon>
        <taxon>Haemonchus</taxon>
    </lineage>
</organism>
<dbReference type="EMBL" id="UZAF01004634">
    <property type="protein sequence ID" value="VDO14258.1"/>
    <property type="molecule type" value="Genomic_DNA"/>
</dbReference>
<dbReference type="AlphaFoldDB" id="A0A0N4VYH5"/>
<sequence>MVYLTLDEAQNKVFFAHTQFWLCSTTHVRSTMLLVHNTWP</sequence>
<reference evidence="3" key="1">
    <citation type="submission" date="2017-02" db="UniProtKB">
        <authorList>
            <consortium name="WormBaseParasite"/>
        </authorList>
    </citation>
    <scope>IDENTIFICATION</scope>
</reference>
<evidence type="ECO:0000313" key="2">
    <source>
        <dbReference type="Proteomes" id="UP000268014"/>
    </source>
</evidence>
<keyword evidence="2" id="KW-1185">Reference proteome</keyword>
<gene>
    <name evidence="1" type="ORF">HPLM_LOCUS2342</name>
</gene>